<name>A0A8T9C2Y9_9HELO</name>
<dbReference type="Pfam" id="PF08240">
    <property type="entry name" value="ADH_N"/>
    <property type="match status" value="1"/>
</dbReference>
<accession>A0A8T9C2Y9</accession>
<dbReference type="SUPFAM" id="SSF51735">
    <property type="entry name" value="NAD(P)-binding Rossmann-fold domains"/>
    <property type="match status" value="1"/>
</dbReference>
<dbReference type="InterPro" id="IPR052711">
    <property type="entry name" value="Zinc_ADH-like"/>
</dbReference>
<dbReference type="OrthoDB" id="3509362at2759"/>
<dbReference type="PANTHER" id="PTHR45033:SF2">
    <property type="entry name" value="ZINC-TYPE ALCOHOL DEHYDROGENASE-LIKE PROTEIN C1773.06C"/>
    <property type="match status" value="1"/>
</dbReference>
<evidence type="ECO:0000259" key="1">
    <source>
        <dbReference type="SMART" id="SM00829"/>
    </source>
</evidence>
<dbReference type="CDD" id="cd08276">
    <property type="entry name" value="MDR7"/>
    <property type="match status" value="1"/>
</dbReference>
<dbReference type="InterPro" id="IPR013154">
    <property type="entry name" value="ADH-like_N"/>
</dbReference>
<dbReference type="Gene3D" id="3.40.50.720">
    <property type="entry name" value="NAD(P)-binding Rossmann-like Domain"/>
    <property type="match status" value="1"/>
</dbReference>
<protein>
    <submittedName>
        <fullName evidence="2">Zinc-type alcohol dehydrogenase-like protein</fullName>
    </submittedName>
</protein>
<keyword evidence="3" id="KW-1185">Reference proteome</keyword>
<dbReference type="SUPFAM" id="SSF50129">
    <property type="entry name" value="GroES-like"/>
    <property type="match status" value="1"/>
</dbReference>
<reference evidence="2 3" key="1">
    <citation type="submission" date="2018-05" db="EMBL/GenBank/DDBJ databases">
        <title>Genome sequencing and assembly of the regulated plant pathogen Lachnellula willkommii and related sister species for the development of diagnostic species identification markers.</title>
        <authorList>
            <person name="Giroux E."/>
            <person name="Bilodeau G."/>
        </authorList>
    </citation>
    <scope>NUCLEOTIDE SEQUENCE [LARGE SCALE GENOMIC DNA]</scope>
    <source>
        <strain evidence="2 3">CBS 268.59</strain>
    </source>
</reference>
<sequence>MALNTVFRIHKEGSSQSLTTAKEPIPVIDKHEVLIKIRAVALNFRDIAILAEQYPLEVKENVIPCSDAAGEVVEVGSLIQDLKVGDRVIGSFAPAHLYGPALDSYLAHGAPIDGVLREYISLPGTAVTKFPSDSKLSFPQMSALVCTGVTAWNALYGNVPLKPGQTVLFQGTGGVSITGLMLAKAAGAVTIITSSSDEKLELVQKNFGADHLINYKKTPDWAAEANKITNGLGVDYIFENGGAGTIEQSLSCIARGGIISAIGFLAPGKKGDDFDVTLGALTRGCIIRGILVGSKQLLDELVRFVINKGLVPPVEKTFGFSLEEVKAAYAYLQSGSHIGKVCITLD</sequence>
<dbReference type="EMBL" id="QGMK01000793">
    <property type="protein sequence ID" value="TVY78322.1"/>
    <property type="molecule type" value="Genomic_DNA"/>
</dbReference>
<organism evidence="2 3">
    <name type="scientific">Lachnellula suecica</name>
    <dbReference type="NCBI Taxonomy" id="602035"/>
    <lineage>
        <taxon>Eukaryota</taxon>
        <taxon>Fungi</taxon>
        <taxon>Dikarya</taxon>
        <taxon>Ascomycota</taxon>
        <taxon>Pezizomycotina</taxon>
        <taxon>Leotiomycetes</taxon>
        <taxon>Helotiales</taxon>
        <taxon>Lachnaceae</taxon>
        <taxon>Lachnellula</taxon>
    </lineage>
</organism>
<dbReference type="InterPro" id="IPR036291">
    <property type="entry name" value="NAD(P)-bd_dom_sf"/>
</dbReference>
<comment type="caution">
    <text evidence="2">The sequence shown here is derived from an EMBL/GenBank/DDBJ whole genome shotgun (WGS) entry which is preliminary data.</text>
</comment>
<dbReference type="SMART" id="SM00829">
    <property type="entry name" value="PKS_ER"/>
    <property type="match status" value="1"/>
</dbReference>
<feature type="domain" description="Enoyl reductase (ER)" evidence="1">
    <location>
        <begin position="13"/>
        <end position="343"/>
    </location>
</feature>
<evidence type="ECO:0000313" key="2">
    <source>
        <dbReference type="EMBL" id="TVY78322.1"/>
    </source>
</evidence>
<proteinExistence type="predicted"/>
<dbReference type="InterPro" id="IPR011032">
    <property type="entry name" value="GroES-like_sf"/>
</dbReference>
<gene>
    <name evidence="2" type="ORF">LSUE1_G003883</name>
</gene>
<dbReference type="GO" id="GO:0016491">
    <property type="term" value="F:oxidoreductase activity"/>
    <property type="evidence" value="ECO:0007669"/>
    <property type="project" value="InterPro"/>
</dbReference>
<dbReference type="Pfam" id="PF00107">
    <property type="entry name" value="ADH_zinc_N"/>
    <property type="match status" value="1"/>
</dbReference>
<evidence type="ECO:0000313" key="3">
    <source>
        <dbReference type="Proteomes" id="UP000469558"/>
    </source>
</evidence>
<dbReference type="InterPro" id="IPR020843">
    <property type="entry name" value="ER"/>
</dbReference>
<dbReference type="AlphaFoldDB" id="A0A8T9C2Y9"/>
<dbReference type="Gene3D" id="3.90.180.10">
    <property type="entry name" value="Medium-chain alcohol dehydrogenases, catalytic domain"/>
    <property type="match status" value="1"/>
</dbReference>
<dbReference type="Proteomes" id="UP000469558">
    <property type="component" value="Unassembled WGS sequence"/>
</dbReference>
<dbReference type="PANTHER" id="PTHR45033">
    <property type="match status" value="1"/>
</dbReference>
<dbReference type="InterPro" id="IPR013149">
    <property type="entry name" value="ADH-like_C"/>
</dbReference>